<evidence type="ECO:0000256" key="4">
    <source>
        <dbReference type="ARBA" id="ARBA00022707"/>
    </source>
</evidence>
<evidence type="ECO:0000313" key="13">
    <source>
        <dbReference type="Proteomes" id="UP000475862"/>
    </source>
</evidence>
<sequence>MGSANSTPIPGGGTEGYHVLKVQDNSPGQAAGLEAFFDFILAINNTRLDKDNDTLKEMLKNGDGSEIILAVYSSKTQIVREVKIVPNSNWGGQGLLGVSIRFCSFAGANENVWHILDVHPNSPADKAGLRSHTDYIIGSDSIMHESEDLFMLIEAHEGRPLKLYVYNVELDTCREVSITPDTAWPGEGSLGCGIGYGYLHRIPVRQIYQNKDIPAPPVIKPAVVNNVMASAAQVPQVINPPVLTPQPPIISNNPVTVNNLTIEAEKSKEELPLNESIETTSIPYFDSTKSEIPAITPTDQQIPYSSNSAPLPYFPPQITTFQNPSIPAFQVLNSQYSPPQLVSTSETIKPYVLTPQVTKLPPFTPQDSTAVSESQEPSSIIPVSLSETATVPELNNQTPNVFPPQISYSQSHPTDIGGTTTVADVQSSKDISNYFTQFQTQVSQSNSSSSIPMFSVKNFPQMSPLAQPLGNTYSKMSDSESQPIPLQPQPGRINYSDQFQPLQPLQYQPNVYSGIPLTTPISLPGMPPITVSATLPYSAIESLQIDQKKNILNIEHKKRKYSPVFFRRMTITTIIMATFFTSRRTFSMASTAAASLSKSDQSFPDSSEEPSSSSESSSSSSSSSAAPSSSSDSGSRKVQPPFSKKPSGSSKLLKAVFNLTRNSRSDCSAAKSSLSCICWCLPKSVFFNKHGFRVLEITFTPCQGSSRMKK</sequence>
<dbReference type="Gene3D" id="2.30.42.10">
    <property type="match status" value="2"/>
</dbReference>
<keyword evidence="9" id="KW-0862">Zinc</keyword>
<dbReference type="InterPro" id="IPR024958">
    <property type="entry name" value="GRASP_PDZ"/>
</dbReference>
<dbReference type="GO" id="GO:0046872">
    <property type="term" value="F:metal ion binding"/>
    <property type="evidence" value="ECO:0007669"/>
    <property type="project" value="UniProtKB-KW"/>
</dbReference>
<dbReference type="OrthoDB" id="3318at2759"/>
<keyword evidence="4" id="KW-0519">Myristate</keyword>
<evidence type="ECO:0000256" key="2">
    <source>
        <dbReference type="ARBA" id="ARBA00007144"/>
    </source>
</evidence>
<accession>A0A6G0TUC2</accession>
<feature type="binding site" evidence="9">
    <location>
        <position position="18"/>
    </location>
    <ligand>
        <name>Zn(2+)</name>
        <dbReference type="ChEBI" id="CHEBI:29105"/>
    </ligand>
</feature>
<comment type="subcellular location">
    <subcellularLocation>
        <location evidence="1">Golgi apparatus membrane</location>
    </subcellularLocation>
</comment>
<dbReference type="PANTHER" id="PTHR12893">
    <property type="entry name" value="GOLGI REASSEMBLY STACKING PROTEIN GRASP"/>
    <property type="match status" value="1"/>
</dbReference>
<evidence type="ECO:0000256" key="3">
    <source>
        <dbReference type="ARBA" id="ARBA00022553"/>
    </source>
</evidence>
<organism evidence="12 13">
    <name type="scientific">Aphis glycines</name>
    <name type="common">Soybean aphid</name>
    <dbReference type="NCBI Taxonomy" id="307491"/>
    <lineage>
        <taxon>Eukaryota</taxon>
        <taxon>Metazoa</taxon>
        <taxon>Ecdysozoa</taxon>
        <taxon>Arthropoda</taxon>
        <taxon>Hexapoda</taxon>
        <taxon>Insecta</taxon>
        <taxon>Pterygota</taxon>
        <taxon>Neoptera</taxon>
        <taxon>Paraneoptera</taxon>
        <taxon>Hemiptera</taxon>
        <taxon>Sternorrhyncha</taxon>
        <taxon>Aphidomorpha</taxon>
        <taxon>Aphidoidea</taxon>
        <taxon>Aphididae</taxon>
        <taxon>Aphidini</taxon>
        <taxon>Aphis</taxon>
        <taxon>Aphis</taxon>
    </lineage>
</organism>
<keyword evidence="5" id="KW-0677">Repeat</keyword>
<dbReference type="InterPro" id="IPR007583">
    <property type="entry name" value="GRASP55_65"/>
</dbReference>
<dbReference type="EMBL" id="VYZN01000014">
    <property type="protein sequence ID" value="KAE9539355.1"/>
    <property type="molecule type" value="Genomic_DNA"/>
</dbReference>
<keyword evidence="8" id="KW-0449">Lipoprotein</keyword>
<evidence type="ECO:0000256" key="1">
    <source>
        <dbReference type="ARBA" id="ARBA00004394"/>
    </source>
</evidence>
<keyword evidence="13" id="KW-1185">Reference proteome</keyword>
<keyword evidence="6" id="KW-0333">Golgi apparatus</keyword>
<evidence type="ECO:0000313" key="12">
    <source>
        <dbReference type="EMBL" id="KAE9539355.1"/>
    </source>
</evidence>
<dbReference type="PANTHER" id="PTHR12893:SF0">
    <property type="entry name" value="GRASP65"/>
    <property type="match status" value="1"/>
</dbReference>
<evidence type="ECO:0000256" key="6">
    <source>
        <dbReference type="ARBA" id="ARBA00023034"/>
    </source>
</evidence>
<dbReference type="GO" id="GO:0007030">
    <property type="term" value="P:Golgi organization"/>
    <property type="evidence" value="ECO:0007669"/>
    <property type="project" value="TreeGrafter"/>
</dbReference>
<feature type="non-terminal residue" evidence="12">
    <location>
        <position position="710"/>
    </location>
</feature>
<comment type="similarity">
    <text evidence="2">Belongs to the GORASP family.</text>
</comment>
<proteinExistence type="inferred from homology"/>
<feature type="region of interest" description="Disordered" evidence="10">
    <location>
        <begin position="598"/>
        <end position="649"/>
    </location>
</feature>
<feature type="binding site" evidence="9">
    <location>
        <position position="103"/>
    </location>
    <ligand>
        <name>Zn(2+)</name>
        <dbReference type="ChEBI" id="CHEBI:29105"/>
    </ligand>
</feature>
<dbReference type="Pfam" id="PF04495">
    <property type="entry name" value="GRASP55_65"/>
    <property type="match status" value="1"/>
</dbReference>
<dbReference type="GO" id="GO:0000139">
    <property type="term" value="C:Golgi membrane"/>
    <property type="evidence" value="ECO:0007669"/>
    <property type="project" value="UniProtKB-SubCell"/>
</dbReference>
<gene>
    <name evidence="12" type="ORF">AGLY_004607</name>
</gene>
<evidence type="ECO:0000256" key="9">
    <source>
        <dbReference type="PIRSR" id="PIRSR607583-1"/>
    </source>
</evidence>
<keyword evidence="9" id="KW-0479">Metal-binding</keyword>
<comment type="caution">
    <text evidence="12">The sequence shown here is derived from an EMBL/GenBank/DDBJ whole genome shotgun (WGS) entry which is preliminary data.</text>
</comment>
<protein>
    <recommendedName>
        <fullName evidence="11">PDZ GRASP-type domain-containing protein</fullName>
    </recommendedName>
</protein>
<evidence type="ECO:0000256" key="10">
    <source>
        <dbReference type="SAM" id="MobiDB-lite"/>
    </source>
</evidence>
<name>A0A6G0TUC2_APHGL</name>
<feature type="compositionally biased region" description="Low complexity" evidence="10">
    <location>
        <begin position="599"/>
        <end position="633"/>
    </location>
</feature>
<evidence type="ECO:0000256" key="8">
    <source>
        <dbReference type="ARBA" id="ARBA00023288"/>
    </source>
</evidence>
<feature type="domain" description="PDZ GRASP-type" evidence="11">
    <location>
        <begin position="15"/>
        <end position="105"/>
    </location>
</feature>
<keyword evidence="7" id="KW-0472">Membrane</keyword>
<evidence type="ECO:0000256" key="5">
    <source>
        <dbReference type="ARBA" id="ARBA00022737"/>
    </source>
</evidence>
<keyword evidence="3" id="KW-0597">Phosphoprotein</keyword>
<reference evidence="12 13" key="1">
    <citation type="submission" date="2019-08" db="EMBL/GenBank/DDBJ databases">
        <title>The genome of the soybean aphid Biotype 1, its phylome, world population structure and adaptation to the North American continent.</title>
        <authorList>
            <person name="Giordano R."/>
            <person name="Donthu R.K."/>
            <person name="Hernandez A.G."/>
            <person name="Wright C.L."/>
            <person name="Zimin A.V."/>
        </authorList>
    </citation>
    <scope>NUCLEOTIDE SEQUENCE [LARGE SCALE GENOMIC DNA]</scope>
    <source>
        <tissue evidence="12">Whole aphids</tissue>
    </source>
</reference>
<dbReference type="PROSITE" id="PS51865">
    <property type="entry name" value="PDZ_GRASP"/>
    <property type="match status" value="2"/>
</dbReference>
<dbReference type="Proteomes" id="UP000475862">
    <property type="component" value="Unassembled WGS sequence"/>
</dbReference>
<evidence type="ECO:0000256" key="7">
    <source>
        <dbReference type="ARBA" id="ARBA00023136"/>
    </source>
</evidence>
<dbReference type="FunFam" id="2.30.42.10:FF:000026">
    <property type="entry name" value="Golgi reassembly stacking protein 2"/>
    <property type="match status" value="1"/>
</dbReference>
<feature type="domain" description="PDZ GRASP-type" evidence="11">
    <location>
        <begin position="111"/>
        <end position="199"/>
    </location>
</feature>
<dbReference type="InterPro" id="IPR036034">
    <property type="entry name" value="PDZ_sf"/>
</dbReference>
<dbReference type="FunFam" id="2.30.42.10:FF:000056">
    <property type="entry name" value="Golgi reassembly-stacking protein 2 isoform 1"/>
    <property type="match status" value="1"/>
</dbReference>
<dbReference type="SUPFAM" id="SSF50156">
    <property type="entry name" value="PDZ domain-like"/>
    <property type="match status" value="2"/>
</dbReference>
<dbReference type="AlphaFoldDB" id="A0A6G0TUC2"/>
<feature type="compositionally biased region" description="Low complexity" evidence="10">
    <location>
        <begin position="640"/>
        <end position="649"/>
    </location>
</feature>
<evidence type="ECO:0000259" key="11">
    <source>
        <dbReference type="PROSITE" id="PS51865"/>
    </source>
</evidence>